<keyword evidence="1" id="KW-0812">Transmembrane</keyword>
<name>A0A4Y4DPZ6_GLUUR</name>
<proteinExistence type="predicted"/>
<sequence length="153" mass="15916">MSKLKAVSLLWCLLAGAAAGWLALRLFEALGRLSPVLDYSALYSLGAVCAVVLFLGIRVKLSTLGKGHFEPIAAARTLVLAQASAYAGAAIAGWHLPALLILWTAAGFSPTVTRALVLLGAGLVMVAVGYIVQHLCKLPPEDTDDSTSSVVTE</sequence>
<dbReference type="EMBL" id="BJNY01000019">
    <property type="protein sequence ID" value="GED07419.1"/>
    <property type="molecule type" value="Genomic_DNA"/>
</dbReference>
<evidence type="ECO:0000256" key="1">
    <source>
        <dbReference type="SAM" id="Phobius"/>
    </source>
</evidence>
<feature type="transmembrane region" description="Helical" evidence="1">
    <location>
        <begin position="78"/>
        <end position="106"/>
    </location>
</feature>
<feature type="transmembrane region" description="Helical" evidence="1">
    <location>
        <begin position="112"/>
        <end position="132"/>
    </location>
</feature>
<keyword evidence="1" id="KW-0472">Membrane</keyword>
<protein>
    <recommendedName>
        <fullName evidence="4">DUF3180 domain-containing protein</fullName>
    </recommendedName>
</protein>
<dbReference type="InterPro" id="IPR021517">
    <property type="entry name" value="DUF3180"/>
</dbReference>
<keyword evidence="1" id="KW-1133">Transmembrane helix</keyword>
<organism evidence="2 3">
    <name type="scientific">Glutamicibacter uratoxydans</name>
    <name type="common">Arthrobacter uratoxydans</name>
    <dbReference type="NCBI Taxonomy" id="43667"/>
    <lineage>
        <taxon>Bacteria</taxon>
        <taxon>Bacillati</taxon>
        <taxon>Actinomycetota</taxon>
        <taxon>Actinomycetes</taxon>
        <taxon>Micrococcales</taxon>
        <taxon>Micrococcaceae</taxon>
        <taxon>Glutamicibacter</taxon>
    </lineage>
</organism>
<dbReference type="Pfam" id="PF11377">
    <property type="entry name" value="DUF3180"/>
    <property type="match status" value="1"/>
</dbReference>
<evidence type="ECO:0000313" key="3">
    <source>
        <dbReference type="Proteomes" id="UP000316612"/>
    </source>
</evidence>
<feature type="transmembrane region" description="Helical" evidence="1">
    <location>
        <begin position="41"/>
        <end position="57"/>
    </location>
</feature>
<evidence type="ECO:0000313" key="2">
    <source>
        <dbReference type="EMBL" id="GED07419.1"/>
    </source>
</evidence>
<keyword evidence="3" id="KW-1185">Reference proteome</keyword>
<reference evidence="2 3" key="1">
    <citation type="submission" date="2019-06" db="EMBL/GenBank/DDBJ databases">
        <title>Whole genome shotgun sequence of Glutamicibacter uratoxydans NBRC 15515.</title>
        <authorList>
            <person name="Hosoyama A."/>
            <person name="Uohara A."/>
            <person name="Ohji S."/>
            <person name="Ichikawa N."/>
        </authorList>
    </citation>
    <scope>NUCLEOTIDE SEQUENCE [LARGE SCALE GENOMIC DNA]</scope>
    <source>
        <strain evidence="2 3">NBRC 15515</strain>
    </source>
</reference>
<accession>A0A4Y4DPZ6</accession>
<dbReference type="RefSeq" id="WP_141366512.1">
    <property type="nucleotide sequence ID" value="NZ_BAAAJL010000005.1"/>
</dbReference>
<comment type="caution">
    <text evidence="2">The sequence shown here is derived from an EMBL/GenBank/DDBJ whole genome shotgun (WGS) entry which is preliminary data.</text>
</comment>
<dbReference type="AlphaFoldDB" id="A0A4Y4DPZ6"/>
<dbReference type="Proteomes" id="UP000316612">
    <property type="component" value="Unassembled WGS sequence"/>
</dbReference>
<gene>
    <name evidence="2" type="ORF">AUR04nite_29510</name>
</gene>
<dbReference type="OrthoDB" id="3257239at2"/>
<evidence type="ECO:0008006" key="4">
    <source>
        <dbReference type="Google" id="ProtNLM"/>
    </source>
</evidence>